<accession>A0A1Y1ZDU7</accession>
<evidence type="ECO:0008006" key="4">
    <source>
        <dbReference type="Google" id="ProtNLM"/>
    </source>
</evidence>
<protein>
    <recommendedName>
        <fullName evidence="4">P-loop containing nucleoside triphosphate hydrolase protein</fullName>
    </recommendedName>
</protein>
<dbReference type="STRING" id="1231657.A0A1Y1ZDU7"/>
<dbReference type="SUPFAM" id="SSF52540">
    <property type="entry name" value="P-loop containing nucleoside triphosphate hydrolases"/>
    <property type="match status" value="1"/>
</dbReference>
<keyword evidence="1" id="KW-0472">Membrane</keyword>
<dbReference type="InterPro" id="IPR040632">
    <property type="entry name" value="Sulfotransfer_4"/>
</dbReference>
<evidence type="ECO:0000313" key="2">
    <source>
        <dbReference type="EMBL" id="ORY08460.1"/>
    </source>
</evidence>
<keyword evidence="1" id="KW-0812">Transmembrane</keyword>
<dbReference type="EMBL" id="MCFA01000101">
    <property type="protein sequence ID" value="ORY08460.1"/>
    <property type="molecule type" value="Genomic_DNA"/>
</dbReference>
<dbReference type="Proteomes" id="UP000193144">
    <property type="component" value="Unassembled WGS sequence"/>
</dbReference>
<dbReference type="Pfam" id="PF17784">
    <property type="entry name" value="Sulfotransfer_4"/>
    <property type="match status" value="2"/>
</dbReference>
<keyword evidence="3" id="KW-1185">Reference proteome</keyword>
<organism evidence="2 3">
    <name type="scientific">Clohesyomyces aquaticus</name>
    <dbReference type="NCBI Taxonomy" id="1231657"/>
    <lineage>
        <taxon>Eukaryota</taxon>
        <taxon>Fungi</taxon>
        <taxon>Dikarya</taxon>
        <taxon>Ascomycota</taxon>
        <taxon>Pezizomycotina</taxon>
        <taxon>Dothideomycetes</taxon>
        <taxon>Pleosporomycetidae</taxon>
        <taxon>Pleosporales</taxon>
        <taxon>Lindgomycetaceae</taxon>
        <taxon>Clohesyomyces</taxon>
    </lineage>
</organism>
<evidence type="ECO:0000256" key="1">
    <source>
        <dbReference type="SAM" id="Phobius"/>
    </source>
</evidence>
<keyword evidence="1" id="KW-1133">Transmembrane helix</keyword>
<reference evidence="2 3" key="1">
    <citation type="submission" date="2016-07" db="EMBL/GenBank/DDBJ databases">
        <title>Pervasive Adenine N6-methylation of Active Genes in Fungi.</title>
        <authorList>
            <consortium name="DOE Joint Genome Institute"/>
            <person name="Mondo S.J."/>
            <person name="Dannebaum R.O."/>
            <person name="Kuo R.C."/>
            <person name="Labutti K."/>
            <person name="Haridas S."/>
            <person name="Kuo A."/>
            <person name="Salamov A."/>
            <person name="Ahrendt S.R."/>
            <person name="Lipzen A."/>
            <person name="Sullivan W."/>
            <person name="Andreopoulos W.B."/>
            <person name="Clum A."/>
            <person name="Lindquist E."/>
            <person name="Daum C."/>
            <person name="Ramamoorthy G.K."/>
            <person name="Gryganskyi A."/>
            <person name="Culley D."/>
            <person name="Magnuson J.K."/>
            <person name="James T.Y."/>
            <person name="O'Malley M.A."/>
            <person name="Stajich J.E."/>
            <person name="Spatafora J.W."/>
            <person name="Visel A."/>
            <person name="Grigoriev I.V."/>
        </authorList>
    </citation>
    <scope>NUCLEOTIDE SEQUENCE [LARGE SCALE GENOMIC DNA]</scope>
    <source>
        <strain evidence="2 3">CBS 115471</strain>
    </source>
</reference>
<name>A0A1Y1ZDU7_9PLEO</name>
<feature type="transmembrane region" description="Helical" evidence="1">
    <location>
        <begin position="204"/>
        <end position="221"/>
    </location>
</feature>
<proteinExistence type="predicted"/>
<dbReference type="Gene3D" id="3.40.50.300">
    <property type="entry name" value="P-loop containing nucleotide triphosphate hydrolases"/>
    <property type="match status" value="1"/>
</dbReference>
<dbReference type="OrthoDB" id="408152at2759"/>
<comment type="caution">
    <text evidence="2">The sequence shown here is derived from an EMBL/GenBank/DDBJ whole genome shotgun (WGS) entry which is preliminary data.</text>
</comment>
<evidence type="ECO:0000313" key="3">
    <source>
        <dbReference type="Proteomes" id="UP000193144"/>
    </source>
</evidence>
<gene>
    <name evidence="2" type="ORF">BCR34DRAFT_626216</name>
</gene>
<dbReference type="AlphaFoldDB" id="A0A1Y1ZDU7"/>
<sequence length="222" mass="25019">MGNAPSAPVPGTEFQVIGAGLSRTGTASFFEALKILLEGPVFHTGTEEDKKVVQRNLKNLMDGYAACTDAPMVSLVEELLESYPKAIVICTTRDKYAWEKSMVTLANAATMAFLKFSLLPIGNMRHFPYFAELMNRQWGYMYGQWTLPIQAEPYDIHIEYLKRGPLCKMLGKLVPKDIPFPRINDGEAVERTAKEMVMKGLKRWALMFLTLGLAVFLVRKYI</sequence>
<dbReference type="InterPro" id="IPR027417">
    <property type="entry name" value="P-loop_NTPase"/>
</dbReference>
<dbReference type="PANTHER" id="PTHR36978">
    <property type="entry name" value="P-LOOP CONTAINING NUCLEOTIDE TRIPHOSPHATE HYDROLASE"/>
    <property type="match status" value="1"/>
</dbReference>
<dbReference type="PANTHER" id="PTHR36978:SF3">
    <property type="entry name" value="P-LOOP CONTAINING NUCLEOSIDE TRIPHOSPHATE HYDROLASE PROTEIN"/>
    <property type="match status" value="1"/>
</dbReference>